<reference evidence="2" key="1">
    <citation type="submission" date="2017-05" db="EMBL/GenBank/DDBJ databases">
        <authorList>
            <person name="Rodrigo-Torres L."/>
            <person name="Arahal R. D."/>
            <person name="Lucena T."/>
        </authorList>
    </citation>
    <scope>NUCLEOTIDE SEQUENCE [LARGE SCALE GENOMIC DNA]</scope>
    <source>
        <strain evidence="2">CECT 8649</strain>
    </source>
</reference>
<organism evidence="1 2">
    <name type="scientific">Pelagimonas phthalicica</name>
    <dbReference type="NCBI Taxonomy" id="1037362"/>
    <lineage>
        <taxon>Bacteria</taxon>
        <taxon>Pseudomonadati</taxon>
        <taxon>Pseudomonadota</taxon>
        <taxon>Alphaproteobacteria</taxon>
        <taxon>Rhodobacterales</taxon>
        <taxon>Roseobacteraceae</taxon>
        <taxon>Pelagimonas</taxon>
    </lineage>
</organism>
<dbReference type="AlphaFoldDB" id="A0A238JA84"/>
<evidence type="ECO:0000313" key="1">
    <source>
        <dbReference type="EMBL" id="SMX27273.1"/>
    </source>
</evidence>
<protein>
    <submittedName>
        <fullName evidence="1">Uncharacterized protein</fullName>
    </submittedName>
</protein>
<dbReference type="Proteomes" id="UP000225972">
    <property type="component" value="Unassembled WGS sequence"/>
</dbReference>
<sequence length="100" mass="10729">MQSGGGDEMSAHADPATHGTVFGEAVVTVDLTLGDCVIRAPRPGPILPVQRRVRFHSVEEIQAAYQVQIGLAQTDPVAGDIARALKFAVQQLQSHQERQS</sequence>
<proteinExistence type="predicted"/>
<evidence type="ECO:0000313" key="2">
    <source>
        <dbReference type="Proteomes" id="UP000225972"/>
    </source>
</evidence>
<accession>A0A238JA84</accession>
<name>A0A238JA84_9RHOB</name>
<dbReference type="EMBL" id="FXXP01000001">
    <property type="protein sequence ID" value="SMX27273.1"/>
    <property type="molecule type" value="Genomic_DNA"/>
</dbReference>
<gene>
    <name evidence="1" type="ORF">TRP8649_01376</name>
</gene>
<keyword evidence="2" id="KW-1185">Reference proteome</keyword>